<name>A0A371D7G7_9APHY</name>
<sequence length="175" mass="19967">MPLYLPCSMLVRRWLPRPQCFPPWYLPAAQIYASMSDLWNRCGVRRLRYTTISTYSANIPRPPLSSWTPSQPYETGPHKRHISKPLLQNPQHHVRSPQSSESPTSIEARSGCCVLAFSDCRQVWGPNVDLTPCRRASMLHGAPSCSVMPSASTRHTSRVSWTHRMRVHVVRGMMN</sequence>
<proteinExistence type="predicted"/>
<accession>A0A371D7G7</accession>
<dbReference type="EMBL" id="KZ857411">
    <property type="protein sequence ID" value="RDX48463.1"/>
    <property type="molecule type" value="Genomic_DNA"/>
</dbReference>
<reference evidence="1 2" key="1">
    <citation type="journal article" date="2018" name="Biotechnol. Biofuels">
        <title>Integrative visual omics of the white-rot fungus Polyporus brumalis exposes the biotechnological potential of its oxidative enzymes for delignifying raw plant biomass.</title>
        <authorList>
            <person name="Miyauchi S."/>
            <person name="Rancon A."/>
            <person name="Drula E."/>
            <person name="Hage H."/>
            <person name="Chaduli D."/>
            <person name="Favel A."/>
            <person name="Grisel S."/>
            <person name="Henrissat B."/>
            <person name="Herpoel-Gimbert I."/>
            <person name="Ruiz-Duenas F.J."/>
            <person name="Chevret D."/>
            <person name="Hainaut M."/>
            <person name="Lin J."/>
            <person name="Wang M."/>
            <person name="Pangilinan J."/>
            <person name="Lipzen A."/>
            <person name="Lesage-Meessen L."/>
            <person name="Navarro D."/>
            <person name="Riley R."/>
            <person name="Grigoriev I.V."/>
            <person name="Zhou S."/>
            <person name="Raouche S."/>
            <person name="Rosso M.N."/>
        </authorList>
    </citation>
    <scope>NUCLEOTIDE SEQUENCE [LARGE SCALE GENOMIC DNA]</scope>
    <source>
        <strain evidence="1 2">BRFM 1820</strain>
    </source>
</reference>
<organism evidence="1 2">
    <name type="scientific">Lentinus brumalis</name>
    <dbReference type="NCBI Taxonomy" id="2498619"/>
    <lineage>
        <taxon>Eukaryota</taxon>
        <taxon>Fungi</taxon>
        <taxon>Dikarya</taxon>
        <taxon>Basidiomycota</taxon>
        <taxon>Agaricomycotina</taxon>
        <taxon>Agaricomycetes</taxon>
        <taxon>Polyporales</taxon>
        <taxon>Polyporaceae</taxon>
        <taxon>Lentinus</taxon>
    </lineage>
</organism>
<gene>
    <name evidence="1" type="ORF">OH76DRAFT_1404725</name>
</gene>
<dbReference type="Proteomes" id="UP000256964">
    <property type="component" value="Unassembled WGS sequence"/>
</dbReference>
<protein>
    <submittedName>
        <fullName evidence="1">Uncharacterized protein</fullName>
    </submittedName>
</protein>
<keyword evidence="2" id="KW-1185">Reference proteome</keyword>
<evidence type="ECO:0000313" key="2">
    <source>
        <dbReference type="Proteomes" id="UP000256964"/>
    </source>
</evidence>
<dbReference type="AlphaFoldDB" id="A0A371D7G7"/>
<evidence type="ECO:0000313" key="1">
    <source>
        <dbReference type="EMBL" id="RDX48463.1"/>
    </source>
</evidence>